<organism evidence="2 3">
    <name type="scientific">Porphyra umbilicalis</name>
    <name type="common">Purple laver</name>
    <name type="synonym">Red alga</name>
    <dbReference type="NCBI Taxonomy" id="2786"/>
    <lineage>
        <taxon>Eukaryota</taxon>
        <taxon>Rhodophyta</taxon>
        <taxon>Bangiophyceae</taxon>
        <taxon>Bangiales</taxon>
        <taxon>Bangiaceae</taxon>
        <taxon>Porphyra</taxon>
    </lineage>
</organism>
<feature type="region of interest" description="Disordered" evidence="1">
    <location>
        <begin position="32"/>
        <end position="162"/>
    </location>
</feature>
<evidence type="ECO:0000313" key="2">
    <source>
        <dbReference type="EMBL" id="OSX72386.1"/>
    </source>
</evidence>
<accession>A0A1X6NV45</accession>
<gene>
    <name evidence="2" type="ORF">BU14_0442s0021</name>
</gene>
<feature type="region of interest" description="Disordered" evidence="1">
    <location>
        <begin position="217"/>
        <end position="289"/>
    </location>
</feature>
<reference evidence="2 3" key="1">
    <citation type="submission" date="2017-03" db="EMBL/GenBank/DDBJ databases">
        <title>WGS assembly of Porphyra umbilicalis.</title>
        <authorList>
            <person name="Brawley S.H."/>
            <person name="Blouin N.A."/>
            <person name="Ficko-Blean E."/>
            <person name="Wheeler G.L."/>
            <person name="Lohr M."/>
            <person name="Goodson H.V."/>
            <person name="Jenkins J.W."/>
            <person name="Blaby-Haas C.E."/>
            <person name="Helliwell K.E."/>
            <person name="Chan C."/>
            <person name="Marriage T."/>
            <person name="Bhattacharya D."/>
            <person name="Klein A.S."/>
            <person name="Badis Y."/>
            <person name="Brodie J."/>
            <person name="Cao Y."/>
            <person name="Collen J."/>
            <person name="Dittami S.M."/>
            <person name="Gachon C.M."/>
            <person name="Green B.R."/>
            <person name="Karpowicz S."/>
            <person name="Kim J.W."/>
            <person name="Kudahl U."/>
            <person name="Lin S."/>
            <person name="Michel G."/>
            <person name="Mittag M."/>
            <person name="Olson B.J."/>
            <person name="Pangilinan J."/>
            <person name="Peng Y."/>
            <person name="Qiu H."/>
            <person name="Shu S."/>
            <person name="Singer J.T."/>
            <person name="Smith A.G."/>
            <person name="Sprecher B.N."/>
            <person name="Wagner V."/>
            <person name="Wang W."/>
            <person name="Wang Z.-Y."/>
            <person name="Yan J."/>
            <person name="Yarish C."/>
            <person name="Zoeuner-Riek S."/>
            <person name="Zhuang Y."/>
            <person name="Zou Y."/>
            <person name="Lindquist E.A."/>
            <person name="Grimwood J."/>
            <person name="Barry K."/>
            <person name="Rokhsar D.S."/>
            <person name="Schmutz J."/>
            <person name="Stiller J.W."/>
            <person name="Grossman A.R."/>
            <person name="Prochnik S.E."/>
        </authorList>
    </citation>
    <scope>NUCLEOTIDE SEQUENCE [LARGE SCALE GENOMIC DNA]</scope>
    <source>
        <strain evidence="2">4086291</strain>
    </source>
</reference>
<dbReference type="EMBL" id="KV919065">
    <property type="protein sequence ID" value="OSX72386.1"/>
    <property type="molecule type" value="Genomic_DNA"/>
</dbReference>
<feature type="compositionally biased region" description="Basic and acidic residues" evidence="1">
    <location>
        <begin position="270"/>
        <end position="279"/>
    </location>
</feature>
<proteinExistence type="predicted"/>
<keyword evidence="3" id="KW-1185">Reference proteome</keyword>
<dbReference type="AlphaFoldDB" id="A0A1X6NV45"/>
<evidence type="ECO:0000313" key="3">
    <source>
        <dbReference type="Proteomes" id="UP000218209"/>
    </source>
</evidence>
<protein>
    <submittedName>
        <fullName evidence="2">Uncharacterized protein</fullName>
    </submittedName>
</protein>
<feature type="compositionally biased region" description="Basic residues" evidence="1">
    <location>
        <begin position="217"/>
        <end position="236"/>
    </location>
</feature>
<feature type="compositionally biased region" description="Basic residues" evidence="1">
    <location>
        <begin position="280"/>
        <end position="289"/>
    </location>
</feature>
<name>A0A1X6NV45_PORUM</name>
<sequence length="289" mass="32196">MYKRRCCARPWPAVQAAILYKRPLCTTIDQPHRHPPAIPFPPLSPKSRRQHERPLPPARGHRVLHRRLEAGQTRRLKHLEHRHAHDERPRQRVVPVGHQPGAADAGPNGPKPPRVRVEVGGGRARPPAHRGVHARQPEEGNVGGTRVPRGHLPVDNADDRPGVGTATVGDCAAVAEKEVVGPTVPIDHRCKGRRPLRCSRGRHPLGRIEVDAPCPARRRQPRRRVVKETRHRRRAASGHVGGAAHPRGRPPPAAVVPPATQRRVNVRVQAPERRRGGERRTRRQAVGKR</sequence>
<dbReference type="Proteomes" id="UP000218209">
    <property type="component" value="Unassembled WGS sequence"/>
</dbReference>
<evidence type="ECO:0000256" key="1">
    <source>
        <dbReference type="SAM" id="MobiDB-lite"/>
    </source>
</evidence>